<comment type="similarity">
    <text evidence="2">Belongs to the class-V pyridoxal-phosphate-dependent aminotransferase family. NifS/IscS subfamily.</text>
</comment>
<dbReference type="Proteomes" id="UP000176413">
    <property type="component" value="Unassembled WGS sequence"/>
</dbReference>
<evidence type="ECO:0000256" key="7">
    <source>
        <dbReference type="ARBA" id="ARBA00023014"/>
    </source>
</evidence>
<dbReference type="Gene3D" id="3.40.640.10">
    <property type="entry name" value="Type I PLP-dependent aspartate aminotransferase-like (Major domain)"/>
    <property type="match status" value="1"/>
</dbReference>
<dbReference type="SUPFAM" id="SSF53383">
    <property type="entry name" value="PLP-dependent transferases"/>
    <property type="match status" value="1"/>
</dbReference>
<keyword evidence="4" id="KW-0479">Metal-binding</keyword>
<evidence type="ECO:0000256" key="3">
    <source>
        <dbReference type="ARBA" id="ARBA00022679"/>
    </source>
</evidence>
<evidence type="ECO:0000313" key="10">
    <source>
        <dbReference type="EMBL" id="OGH68336.1"/>
    </source>
</evidence>
<comment type="cofactor">
    <cofactor evidence="1">
        <name>pyridoxal 5'-phosphate</name>
        <dbReference type="ChEBI" id="CHEBI:597326"/>
    </cofactor>
</comment>
<dbReference type="InterPro" id="IPR015421">
    <property type="entry name" value="PyrdxlP-dep_Trfase_major"/>
</dbReference>
<evidence type="ECO:0000256" key="8">
    <source>
        <dbReference type="ARBA" id="ARBA00050776"/>
    </source>
</evidence>
<comment type="catalytic activity">
    <reaction evidence="8">
        <text>(sulfur carrier)-H + L-cysteine = (sulfur carrier)-SH + L-alanine</text>
        <dbReference type="Rhea" id="RHEA:43892"/>
        <dbReference type="Rhea" id="RHEA-COMP:14737"/>
        <dbReference type="Rhea" id="RHEA-COMP:14739"/>
        <dbReference type="ChEBI" id="CHEBI:29917"/>
        <dbReference type="ChEBI" id="CHEBI:35235"/>
        <dbReference type="ChEBI" id="CHEBI:57972"/>
        <dbReference type="ChEBI" id="CHEBI:64428"/>
        <dbReference type="EC" id="2.8.1.7"/>
    </reaction>
</comment>
<comment type="caution">
    <text evidence="10">The sequence shown here is derived from an EMBL/GenBank/DDBJ whole genome shotgun (WGS) entry which is preliminary data.</text>
</comment>
<dbReference type="PANTHER" id="PTHR11601:SF34">
    <property type="entry name" value="CYSTEINE DESULFURASE"/>
    <property type="match status" value="1"/>
</dbReference>
<feature type="domain" description="Aminotransferase class V" evidence="9">
    <location>
        <begin position="7"/>
        <end position="375"/>
    </location>
</feature>
<dbReference type="InterPro" id="IPR000192">
    <property type="entry name" value="Aminotrans_V_dom"/>
</dbReference>
<dbReference type="InterPro" id="IPR015424">
    <property type="entry name" value="PyrdxlP-dep_Trfase"/>
</dbReference>
<evidence type="ECO:0000256" key="6">
    <source>
        <dbReference type="ARBA" id="ARBA00023004"/>
    </source>
</evidence>
<accession>A0A1F6M9M8</accession>
<dbReference type="Pfam" id="PF00266">
    <property type="entry name" value="Aminotran_5"/>
    <property type="match status" value="1"/>
</dbReference>
<gene>
    <name evidence="10" type="ORF">A3D53_03510</name>
</gene>
<dbReference type="GO" id="GO:0051536">
    <property type="term" value="F:iron-sulfur cluster binding"/>
    <property type="evidence" value="ECO:0007669"/>
    <property type="project" value="UniProtKB-KW"/>
</dbReference>
<keyword evidence="7" id="KW-0411">Iron-sulfur</keyword>
<evidence type="ECO:0000259" key="9">
    <source>
        <dbReference type="Pfam" id="PF00266"/>
    </source>
</evidence>
<keyword evidence="5" id="KW-0663">Pyridoxal phosphate</keyword>
<dbReference type="AlphaFoldDB" id="A0A1F6M9M8"/>
<evidence type="ECO:0000256" key="2">
    <source>
        <dbReference type="ARBA" id="ARBA00006490"/>
    </source>
</evidence>
<dbReference type="PANTHER" id="PTHR11601">
    <property type="entry name" value="CYSTEINE DESULFURYLASE FAMILY MEMBER"/>
    <property type="match status" value="1"/>
</dbReference>
<dbReference type="InterPro" id="IPR015422">
    <property type="entry name" value="PyrdxlP-dep_Trfase_small"/>
</dbReference>
<keyword evidence="6" id="KW-0408">Iron</keyword>
<evidence type="ECO:0000256" key="4">
    <source>
        <dbReference type="ARBA" id="ARBA00022723"/>
    </source>
</evidence>
<keyword evidence="3" id="KW-0808">Transferase</keyword>
<evidence type="ECO:0000256" key="1">
    <source>
        <dbReference type="ARBA" id="ARBA00001933"/>
    </source>
</evidence>
<name>A0A1F6M9M8_9BACT</name>
<dbReference type="Gene3D" id="1.10.260.50">
    <property type="match status" value="1"/>
</dbReference>
<dbReference type="GO" id="GO:0031071">
    <property type="term" value="F:cysteine desulfurase activity"/>
    <property type="evidence" value="ECO:0007669"/>
    <property type="project" value="UniProtKB-EC"/>
</dbReference>
<dbReference type="PIRSF" id="PIRSF005572">
    <property type="entry name" value="NifS"/>
    <property type="match status" value="1"/>
</dbReference>
<evidence type="ECO:0000256" key="5">
    <source>
        <dbReference type="ARBA" id="ARBA00022898"/>
    </source>
</evidence>
<dbReference type="Gene3D" id="3.90.1150.10">
    <property type="entry name" value="Aspartate Aminotransferase, domain 1"/>
    <property type="match status" value="1"/>
</dbReference>
<protein>
    <recommendedName>
        <fullName evidence="9">Aminotransferase class V domain-containing protein</fullName>
    </recommendedName>
</protein>
<dbReference type="InterPro" id="IPR016454">
    <property type="entry name" value="Cysteine_dSase"/>
</dbReference>
<dbReference type="FunFam" id="3.40.640.10:FF:000084">
    <property type="entry name" value="IscS-like cysteine desulfurase"/>
    <property type="match status" value="1"/>
</dbReference>
<proteinExistence type="inferred from homology"/>
<evidence type="ECO:0000313" key="11">
    <source>
        <dbReference type="Proteomes" id="UP000176413"/>
    </source>
</evidence>
<organism evidence="10 11">
    <name type="scientific">Candidatus Magasanikbacteria bacterium RIFCSPHIGHO2_02_FULL_45_10</name>
    <dbReference type="NCBI Taxonomy" id="1798679"/>
    <lineage>
        <taxon>Bacteria</taxon>
        <taxon>Candidatus Magasanikiibacteriota</taxon>
    </lineage>
</organism>
<dbReference type="GO" id="GO:0046872">
    <property type="term" value="F:metal ion binding"/>
    <property type="evidence" value="ECO:0007669"/>
    <property type="project" value="UniProtKB-KW"/>
</dbReference>
<dbReference type="EMBL" id="MFQA01000046">
    <property type="protein sequence ID" value="OGH68336.1"/>
    <property type="molecule type" value="Genomic_DNA"/>
</dbReference>
<sequence>MRTKKAIYLDHAATTPVDPQVRQIMLPFFSKHYANPSALYKEALIVSGAINDARRKVADVLHTNPDSILFTSGGTESNNLAILGIAHKHINQGKHIIVSAIEHHSVLYPLESLEKDGWSVTKLPVDENGLVNVADVIKAIRAETVLISVMYANNEIGTIEPIAEIGRQLLRYRKEKNTVYPYFHTDAAQAAGYLDLDVEKLHVDLMTVNGGKIYGPKGSGVLFVRRGVAIEPIMTGGTQEKGIRAGTENIPGIVGLGQALKLVQKKQTVENSRLRALSEFFFEKLRKILPDIRLNGLAIGDNRLPNNLNVVFDGVDGEALVIYLDSRGIMCATGSACTAISREPSHVLAAIGKNSAEILCSVRFTLGRETTKAQVITTIKAIAASLKMLKSDLK</sequence>
<reference evidence="10 11" key="1">
    <citation type="journal article" date="2016" name="Nat. Commun.">
        <title>Thousands of microbial genomes shed light on interconnected biogeochemical processes in an aquifer system.</title>
        <authorList>
            <person name="Anantharaman K."/>
            <person name="Brown C.T."/>
            <person name="Hug L.A."/>
            <person name="Sharon I."/>
            <person name="Castelle C.J."/>
            <person name="Probst A.J."/>
            <person name="Thomas B.C."/>
            <person name="Singh A."/>
            <person name="Wilkins M.J."/>
            <person name="Karaoz U."/>
            <person name="Brodie E.L."/>
            <person name="Williams K.H."/>
            <person name="Hubbard S.S."/>
            <person name="Banfield J.F."/>
        </authorList>
    </citation>
    <scope>NUCLEOTIDE SEQUENCE [LARGE SCALE GENOMIC DNA]</scope>
</reference>